<organism evidence="1">
    <name type="scientific">marine sediment metagenome</name>
    <dbReference type="NCBI Taxonomy" id="412755"/>
    <lineage>
        <taxon>unclassified sequences</taxon>
        <taxon>metagenomes</taxon>
        <taxon>ecological metagenomes</taxon>
    </lineage>
</organism>
<feature type="non-terminal residue" evidence="1">
    <location>
        <position position="278"/>
    </location>
</feature>
<name>X1FA74_9ZZZZ</name>
<comment type="caution">
    <text evidence="1">The sequence shown here is derived from an EMBL/GenBank/DDBJ whole genome shotgun (WGS) entry which is preliminary data.</text>
</comment>
<gene>
    <name evidence="1" type="ORF">S03H2_21031</name>
</gene>
<reference evidence="1" key="1">
    <citation type="journal article" date="2014" name="Front. Microbiol.">
        <title>High frequency of phylogenetically diverse reductive dehalogenase-homologous genes in deep subseafloor sedimentary metagenomes.</title>
        <authorList>
            <person name="Kawai M."/>
            <person name="Futagami T."/>
            <person name="Toyoda A."/>
            <person name="Takaki Y."/>
            <person name="Nishi S."/>
            <person name="Hori S."/>
            <person name="Arai W."/>
            <person name="Tsubouchi T."/>
            <person name="Morono Y."/>
            <person name="Uchiyama I."/>
            <person name="Ito T."/>
            <person name="Fujiyama A."/>
            <person name="Inagaki F."/>
            <person name="Takami H."/>
        </authorList>
    </citation>
    <scope>NUCLEOTIDE SEQUENCE</scope>
    <source>
        <strain evidence="1">Expedition CK06-06</strain>
    </source>
</reference>
<dbReference type="EMBL" id="BARU01011153">
    <property type="protein sequence ID" value="GAH41872.1"/>
    <property type="molecule type" value="Genomic_DNA"/>
</dbReference>
<dbReference type="AlphaFoldDB" id="X1FA74"/>
<proteinExistence type="predicted"/>
<protein>
    <submittedName>
        <fullName evidence="1">Uncharacterized protein</fullName>
    </submittedName>
</protein>
<evidence type="ECO:0000313" key="1">
    <source>
        <dbReference type="EMBL" id="GAH41872.1"/>
    </source>
</evidence>
<accession>X1FA74</accession>
<feature type="non-terminal residue" evidence="1">
    <location>
        <position position="1"/>
    </location>
</feature>
<sequence>IVGKGRRSSKRPLQEVLGQGANVNAGNPLEVHDPKVGSLISYEGTTTADGAVDGSTLEDSVLATKADYDGNLVIITSGAYFGQARDINGVTTGGTVSPTSAFGGQILRGTTFVIAAIRLTPAEVAALTVICNAIKVSTDKLAGQAPVEGTVTANWNTATGTSGEAGEDLLGGASAEGAIGAAATRYKLHSLLLDVIALTDGAKIHVKMFMKVNGNERKVYDQEFTVPTTAAGETPPPDTLGLWIVNGTVGIHDELRVEVYSDTDESVAIAYTYMLEAM</sequence>